<evidence type="ECO:0000256" key="4">
    <source>
        <dbReference type="ARBA" id="ARBA00023136"/>
    </source>
</evidence>
<evidence type="ECO:0000313" key="7">
    <source>
        <dbReference type="Proteomes" id="UP000240206"/>
    </source>
</evidence>
<evidence type="ECO:0000256" key="1">
    <source>
        <dbReference type="ARBA" id="ARBA00004141"/>
    </source>
</evidence>
<dbReference type="AlphaFoldDB" id="A0A2P7EGV4"/>
<gene>
    <name evidence="6" type="ORF">C7K08_02910</name>
</gene>
<dbReference type="Gene3D" id="1.10.3430.10">
    <property type="entry name" value="Ammonium transporter AmtB like domains"/>
    <property type="match status" value="1"/>
</dbReference>
<dbReference type="InterPro" id="IPR029020">
    <property type="entry name" value="Ammonium/urea_transptr"/>
</dbReference>
<name>A0A2P7EGV4_9SYNE</name>
<comment type="caution">
    <text evidence="6">The sequence shown here is derived from an EMBL/GenBank/DDBJ whole genome shotgun (WGS) entry which is preliminary data.</text>
</comment>
<evidence type="ECO:0000256" key="5">
    <source>
        <dbReference type="SAM" id="Phobius"/>
    </source>
</evidence>
<keyword evidence="4 5" id="KW-0472">Membrane</keyword>
<evidence type="ECO:0000313" key="6">
    <source>
        <dbReference type="EMBL" id="PSI02451.1"/>
    </source>
</evidence>
<dbReference type="Proteomes" id="UP000240206">
    <property type="component" value="Unassembled WGS sequence"/>
</dbReference>
<protein>
    <submittedName>
        <fullName evidence="6">Uncharacterized protein</fullName>
    </submittedName>
</protein>
<keyword evidence="7" id="KW-1185">Reference proteome</keyword>
<accession>A0A2P7EGV4</accession>
<keyword evidence="2 5" id="KW-0812">Transmembrane</keyword>
<organism evidence="6 7">
    <name type="scientific">Synechococcus lacustris str. Tous</name>
    <dbReference type="NCBI Taxonomy" id="1910958"/>
    <lineage>
        <taxon>Bacteria</taxon>
        <taxon>Bacillati</taxon>
        <taxon>Cyanobacteriota</taxon>
        <taxon>Cyanophyceae</taxon>
        <taxon>Synechococcales</taxon>
        <taxon>Synechococcaceae</taxon>
        <taxon>Synechococcus</taxon>
    </lineage>
</organism>
<dbReference type="GO" id="GO:0016020">
    <property type="term" value="C:membrane"/>
    <property type="evidence" value="ECO:0007669"/>
    <property type="project" value="UniProtKB-SubCell"/>
</dbReference>
<comment type="subcellular location">
    <subcellularLocation>
        <location evidence="1">Membrane</location>
        <topology evidence="1">Multi-pass membrane protein</topology>
    </subcellularLocation>
</comment>
<dbReference type="SUPFAM" id="SSF111352">
    <property type="entry name" value="Ammonium transporter"/>
    <property type="match status" value="1"/>
</dbReference>
<dbReference type="EMBL" id="PXVC01000006">
    <property type="protein sequence ID" value="PSI02451.1"/>
    <property type="molecule type" value="Genomic_DNA"/>
</dbReference>
<reference evidence="7" key="1">
    <citation type="submission" date="2018-03" db="EMBL/GenBank/DDBJ databases">
        <title>Ecological and genomic features of two cosmopolitan and abundant freshwater picocyanobacteria.</title>
        <authorList>
            <person name="Cabello-Yeves P.J."/>
            <person name="Picazo A."/>
            <person name="Camacho A."/>
            <person name="Callieri C."/>
            <person name="Rosselli R."/>
            <person name="Roda-Garcia J."/>
            <person name="Coutinho F.H."/>
            <person name="Rodriguez-Valera F."/>
        </authorList>
    </citation>
    <scope>NUCLEOTIDE SEQUENCE [LARGE SCALE GENOMIC DNA]</scope>
    <source>
        <strain evidence="7">Tous</strain>
    </source>
</reference>
<sequence length="72" mass="7710">MLVAWDTTQNLVGPAGVAVANGLLAGIPIQLLIQLKAAGFTILWVAIGTYVVLILIRKFVPLRVGDQQERQG</sequence>
<evidence type="ECO:0000256" key="3">
    <source>
        <dbReference type="ARBA" id="ARBA00022989"/>
    </source>
</evidence>
<feature type="transmembrane region" description="Helical" evidence="5">
    <location>
        <begin position="37"/>
        <end position="56"/>
    </location>
</feature>
<keyword evidence="3 5" id="KW-1133">Transmembrane helix</keyword>
<feature type="transmembrane region" description="Helical" evidence="5">
    <location>
        <begin position="12"/>
        <end position="31"/>
    </location>
</feature>
<proteinExistence type="predicted"/>
<evidence type="ECO:0000256" key="2">
    <source>
        <dbReference type="ARBA" id="ARBA00022692"/>
    </source>
</evidence>